<dbReference type="Pfam" id="PF01066">
    <property type="entry name" value="CDP-OH_P_transf"/>
    <property type="match status" value="1"/>
</dbReference>
<keyword evidence="3" id="KW-0472">Membrane</keyword>
<dbReference type="GO" id="GO:0016780">
    <property type="term" value="F:phosphotransferase activity, for other substituted phosphate groups"/>
    <property type="evidence" value="ECO:0007669"/>
    <property type="project" value="InterPro"/>
</dbReference>
<dbReference type="InterPro" id="IPR000462">
    <property type="entry name" value="CDP-OH_P_trans"/>
</dbReference>
<dbReference type="AlphaFoldDB" id="A0A844B4P4"/>
<feature type="transmembrane region" description="Helical" evidence="3">
    <location>
        <begin position="147"/>
        <end position="167"/>
    </location>
</feature>
<dbReference type="Proteomes" id="UP000487350">
    <property type="component" value="Unassembled WGS sequence"/>
</dbReference>
<dbReference type="PROSITE" id="PS00379">
    <property type="entry name" value="CDP_ALCOHOL_P_TRANSF"/>
    <property type="match status" value="1"/>
</dbReference>
<dbReference type="RefSeq" id="WP_153583991.1">
    <property type="nucleotide sequence ID" value="NZ_WJBU01000004.1"/>
</dbReference>
<dbReference type="GO" id="GO:0016020">
    <property type="term" value="C:membrane"/>
    <property type="evidence" value="ECO:0007669"/>
    <property type="project" value="InterPro"/>
</dbReference>
<keyword evidence="3" id="KW-0812">Transmembrane</keyword>
<evidence type="ECO:0000256" key="2">
    <source>
        <dbReference type="RuleBase" id="RU003750"/>
    </source>
</evidence>
<feature type="transmembrane region" description="Helical" evidence="3">
    <location>
        <begin position="81"/>
        <end position="103"/>
    </location>
</feature>
<evidence type="ECO:0000313" key="5">
    <source>
        <dbReference type="Proteomes" id="UP000487350"/>
    </source>
</evidence>
<comment type="similarity">
    <text evidence="2">Belongs to the CDP-alcohol phosphatidyltransferase class-I family.</text>
</comment>
<dbReference type="InterPro" id="IPR048254">
    <property type="entry name" value="CDP_ALCOHOL_P_TRANSF_CS"/>
</dbReference>
<organism evidence="4 5">
    <name type="scientific">Caenimonas koreensis DSM 17982</name>
    <dbReference type="NCBI Taxonomy" id="1121255"/>
    <lineage>
        <taxon>Bacteria</taxon>
        <taxon>Pseudomonadati</taxon>
        <taxon>Pseudomonadota</taxon>
        <taxon>Betaproteobacteria</taxon>
        <taxon>Burkholderiales</taxon>
        <taxon>Comamonadaceae</taxon>
        <taxon>Caenimonas</taxon>
    </lineage>
</organism>
<gene>
    <name evidence="4" type="ORF">GHT07_05130</name>
</gene>
<feature type="transmembrane region" description="Helical" evidence="3">
    <location>
        <begin position="37"/>
        <end position="60"/>
    </location>
</feature>
<keyword evidence="5" id="KW-1185">Reference proteome</keyword>
<sequence length="210" mass="22265">MIDRQTTALIRPALEIAARHLVRRGVSADALTFTGLAIGWAAAGAIAMQSFWLGAALIVVSRLADGLDGAVARATTPTDRGGFLDISLDFLFYPSIPLAFAIANPASNALAAAVLLAAFVGTGTCFLAFATIAAKRGLASVDYPDKSFYFLGGLTEATETLAFFIAMCVWAQHFAWLALAFAAMCAVTIVTRIFWGWKAFRPQTQPGIEP</sequence>
<comment type="caution">
    <text evidence="4">The sequence shown here is derived from an EMBL/GenBank/DDBJ whole genome shotgun (WGS) entry which is preliminary data.</text>
</comment>
<evidence type="ECO:0000313" key="4">
    <source>
        <dbReference type="EMBL" id="MRD46649.1"/>
    </source>
</evidence>
<dbReference type="Gene3D" id="1.20.120.1760">
    <property type="match status" value="1"/>
</dbReference>
<dbReference type="EMBL" id="WJBU01000004">
    <property type="protein sequence ID" value="MRD46649.1"/>
    <property type="molecule type" value="Genomic_DNA"/>
</dbReference>
<reference evidence="4 5" key="1">
    <citation type="submission" date="2019-11" db="EMBL/GenBank/DDBJ databases">
        <title>Caenimonas koreensis gen. nov., sp. nov., isolated from activated sludge.</title>
        <authorList>
            <person name="Seung H.R."/>
        </authorList>
    </citation>
    <scope>NUCLEOTIDE SEQUENCE [LARGE SCALE GENOMIC DNA]</scope>
    <source>
        <strain evidence="4 5">EMB320</strain>
    </source>
</reference>
<protein>
    <submittedName>
        <fullName evidence="4">CDP-alcohol phosphatidyltransferase family protein</fullName>
    </submittedName>
</protein>
<evidence type="ECO:0000256" key="3">
    <source>
        <dbReference type="SAM" id="Phobius"/>
    </source>
</evidence>
<feature type="transmembrane region" description="Helical" evidence="3">
    <location>
        <begin position="109"/>
        <end position="135"/>
    </location>
</feature>
<accession>A0A844B4P4</accession>
<keyword evidence="1 2" id="KW-0808">Transferase</keyword>
<dbReference type="InterPro" id="IPR043130">
    <property type="entry name" value="CDP-OH_PTrfase_TM_dom"/>
</dbReference>
<feature type="transmembrane region" description="Helical" evidence="3">
    <location>
        <begin position="173"/>
        <end position="195"/>
    </location>
</feature>
<keyword evidence="3" id="KW-1133">Transmembrane helix</keyword>
<evidence type="ECO:0000256" key="1">
    <source>
        <dbReference type="ARBA" id="ARBA00022679"/>
    </source>
</evidence>
<name>A0A844B4P4_9BURK</name>
<dbReference type="GO" id="GO:0008654">
    <property type="term" value="P:phospholipid biosynthetic process"/>
    <property type="evidence" value="ECO:0007669"/>
    <property type="project" value="InterPro"/>
</dbReference>
<dbReference type="OrthoDB" id="9790577at2"/>
<proteinExistence type="inferred from homology"/>